<dbReference type="AlphaFoldDB" id="H6LDT6"/>
<dbReference type="OrthoDB" id="2063031at2"/>
<accession>H6LDT6</accession>
<evidence type="ECO:0000313" key="2">
    <source>
        <dbReference type="Proteomes" id="UP000007177"/>
    </source>
</evidence>
<proteinExistence type="predicted"/>
<dbReference type="EMBL" id="CP002987">
    <property type="protein sequence ID" value="AFA49250.1"/>
    <property type="molecule type" value="Genomic_DNA"/>
</dbReference>
<evidence type="ECO:0000313" key="1">
    <source>
        <dbReference type="EMBL" id="AFA49250.1"/>
    </source>
</evidence>
<dbReference type="HOGENOM" id="CLU_1363728_0_0_9"/>
<dbReference type="KEGG" id="awo:Awo_c24930"/>
<gene>
    <name evidence="1" type="ordered locus">Awo_c24930</name>
</gene>
<sequence>MEPLITIETIPIKLEYVEKEPLALSSVHEVERNTNNISHQQVKRDPIKIAMQDSFVPSSNYNWENSTYTATAKIGEDGNLKLNIQMEDGDSRAIRFTQANRSIDSMAKKLDYNDNMDMGSMQLSIPISGLPGGMPETNNLNTEFTPPDIELVVTQRPQVIIKYVGGPIYVPPSADPDYTRPLGFEPQQTTQVLSLFDEKV</sequence>
<dbReference type="Proteomes" id="UP000007177">
    <property type="component" value="Chromosome"/>
</dbReference>
<organism evidence="1 2">
    <name type="scientific">Acetobacterium woodii (strain ATCC 29683 / DSM 1030 / JCM 2381 / KCTC 1655 / WB1)</name>
    <dbReference type="NCBI Taxonomy" id="931626"/>
    <lineage>
        <taxon>Bacteria</taxon>
        <taxon>Bacillati</taxon>
        <taxon>Bacillota</taxon>
        <taxon>Clostridia</taxon>
        <taxon>Eubacteriales</taxon>
        <taxon>Eubacteriaceae</taxon>
        <taxon>Acetobacterium</taxon>
    </lineage>
</organism>
<name>H6LDT6_ACEWD</name>
<keyword evidence="2" id="KW-1185">Reference proteome</keyword>
<reference evidence="1 2" key="2">
    <citation type="journal article" date="2012" name="PLoS ONE">
        <title>An ancient pathway combining carbon dioxide fixation with the generation and utilization of a sodium ion gradient for ATP synthesis.</title>
        <authorList>
            <person name="Poehlein A."/>
            <person name="Schmidt S."/>
            <person name="Kaster A.K."/>
            <person name="Goenrich M."/>
            <person name="Vollmers J."/>
            <person name="Thurmer A."/>
            <person name="Bertsch J."/>
            <person name="Schuchmann K."/>
            <person name="Voigt B."/>
            <person name="Hecker M."/>
            <person name="Daniel R."/>
            <person name="Thauer R.K."/>
            <person name="Gottschalk G."/>
            <person name="Muller V."/>
        </authorList>
    </citation>
    <scope>NUCLEOTIDE SEQUENCE [LARGE SCALE GENOMIC DNA]</scope>
    <source>
        <strain evidence="2">ATCC 29683 / DSM 1030 / JCM 2381 / KCTC 1655 / WB1</strain>
    </source>
</reference>
<reference evidence="2" key="1">
    <citation type="submission" date="2011-07" db="EMBL/GenBank/DDBJ databases">
        <title>Complete genome sequence of Acetobacterium woodii.</title>
        <authorList>
            <person name="Poehlein A."/>
            <person name="Schmidt S."/>
            <person name="Kaster A.-K."/>
            <person name="Goenrich M."/>
            <person name="Vollmers J."/>
            <person name="Thuermer A."/>
            <person name="Gottschalk G."/>
            <person name="Thauer R.K."/>
            <person name="Daniel R."/>
            <person name="Mueller V."/>
        </authorList>
    </citation>
    <scope>NUCLEOTIDE SEQUENCE [LARGE SCALE GENOMIC DNA]</scope>
    <source>
        <strain evidence="2">ATCC 29683 / DSM 1030 / JCM 2381 / KCTC 1655 / WB1</strain>
    </source>
</reference>
<dbReference type="RefSeq" id="WP_014356850.1">
    <property type="nucleotide sequence ID" value="NC_016894.1"/>
</dbReference>
<dbReference type="eggNOG" id="ENOG50326PN">
    <property type="taxonomic scope" value="Bacteria"/>
</dbReference>
<protein>
    <submittedName>
        <fullName evidence="1">Uncharacterized protein</fullName>
    </submittedName>
</protein>
<dbReference type="STRING" id="931626.Awo_c24930"/>